<reference evidence="2" key="1">
    <citation type="submission" date="2020-10" db="EMBL/GenBank/DDBJ databases">
        <authorList>
            <person name="Gilroy R."/>
        </authorList>
    </citation>
    <scope>NUCLEOTIDE SEQUENCE</scope>
    <source>
        <strain evidence="2">ChiHjej12B11-29160</strain>
    </source>
</reference>
<accession>A0A9D1HWG8</accession>
<reference evidence="2" key="2">
    <citation type="journal article" date="2021" name="PeerJ">
        <title>Extensive microbial diversity within the chicken gut microbiome revealed by metagenomics and culture.</title>
        <authorList>
            <person name="Gilroy R."/>
            <person name="Ravi A."/>
            <person name="Getino M."/>
            <person name="Pursley I."/>
            <person name="Horton D.L."/>
            <person name="Alikhan N.F."/>
            <person name="Baker D."/>
            <person name="Gharbi K."/>
            <person name="Hall N."/>
            <person name="Watson M."/>
            <person name="Adriaenssens E.M."/>
            <person name="Foster-Nyarko E."/>
            <person name="Jarju S."/>
            <person name="Secka A."/>
            <person name="Antonio M."/>
            <person name="Oren A."/>
            <person name="Chaudhuri R.R."/>
            <person name="La Ragione R."/>
            <person name="Hildebrand F."/>
            <person name="Pallen M.J."/>
        </authorList>
    </citation>
    <scope>NUCLEOTIDE SEQUENCE</scope>
    <source>
        <strain evidence="2">ChiHjej12B11-29160</strain>
    </source>
</reference>
<name>A0A9D1HWG8_9ACTN</name>
<evidence type="ECO:0000313" key="2">
    <source>
        <dbReference type="EMBL" id="HIU23567.1"/>
    </source>
</evidence>
<proteinExistence type="predicted"/>
<dbReference type="SUPFAM" id="SSF160113">
    <property type="entry name" value="YegP-like"/>
    <property type="match status" value="2"/>
</dbReference>
<evidence type="ECO:0000313" key="3">
    <source>
        <dbReference type="Proteomes" id="UP000824078"/>
    </source>
</evidence>
<dbReference type="Pfam" id="PF07411">
    <property type="entry name" value="DUF1508"/>
    <property type="match status" value="1"/>
</dbReference>
<feature type="domain" description="DUF1508" evidence="1">
    <location>
        <begin position="10"/>
        <end position="55"/>
    </location>
</feature>
<dbReference type="Gene3D" id="2.30.29.80">
    <property type="match status" value="2"/>
</dbReference>
<dbReference type="EMBL" id="DVMQ01000005">
    <property type="protein sequence ID" value="HIU23567.1"/>
    <property type="molecule type" value="Genomic_DNA"/>
</dbReference>
<dbReference type="InterPro" id="IPR010879">
    <property type="entry name" value="DUF1508"/>
</dbReference>
<dbReference type="AlphaFoldDB" id="A0A9D1HWG8"/>
<gene>
    <name evidence="2" type="ORF">IAD17_01395</name>
</gene>
<dbReference type="Proteomes" id="UP000824078">
    <property type="component" value="Unassembled WGS sequence"/>
</dbReference>
<dbReference type="InterPro" id="IPR036913">
    <property type="entry name" value="YegP-like_sf"/>
</dbReference>
<evidence type="ECO:0000259" key="1">
    <source>
        <dbReference type="Pfam" id="PF07411"/>
    </source>
</evidence>
<organism evidence="2 3">
    <name type="scientific">Candidatus Coprovicinus avistercoris</name>
    <dbReference type="NCBI Taxonomy" id="2840754"/>
    <lineage>
        <taxon>Bacteria</taxon>
        <taxon>Bacillati</taxon>
        <taxon>Actinomycetota</taxon>
        <taxon>Coriobacteriia</taxon>
        <taxon>Coriobacteriales</taxon>
        <taxon>Coriobacteriaceae</taxon>
        <taxon>Coriobacteriaceae incertae sedis</taxon>
        <taxon>Candidatus Coprovicinus</taxon>
    </lineage>
</organism>
<protein>
    <submittedName>
        <fullName evidence="2">DUF1508 domain-containing protein</fullName>
    </submittedName>
</protein>
<sequence length="122" mass="14021">MGQYVIIENGGRYCYNLCASNGHVLVNSIVFPSRDECLKSIDEMRDTASTAGIEDSTEDAFDRIPSPKYRIYETMDGKYFFRFITSMAGDVARSHEYPKKESLLRRIERMRSECDSSLAHEE</sequence>
<comment type="caution">
    <text evidence="2">The sequence shown here is derived from an EMBL/GenBank/DDBJ whole genome shotgun (WGS) entry which is preliminary data.</text>
</comment>